<organism evidence="2 3">
    <name type="scientific">Planotetraspora thailandica</name>
    <dbReference type="NCBI Taxonomy" id="487172"/>
    <lineage>
        <taxon>Bacteria</taxon>
        <taxon>Bacillati</taxon>
        <taxon>Actinomycetota</taxon>
        <taxon>Actinomycetes</taxon>
        <taxon>Streptosporangiales</taxon>
        <taxon>Streptosporangiaceae</taxon>
        <taxon>Planotetraspora</taxon>
    </lineage>
</organism>
<comment type="caution">
    <text evidence="2">The sequence shown here is derived from an EMBL/GenBank/DDBJ whole genome shotgun (WGS) entry which is preliminary data.</text>
</comment>
<evidence type="ECO:0000313" key="2">
    <source>
        <dbReference type="EMBL" id="GII56877.1"/>
    </source>
</evidence>
<dbReference type="InterPro" id="IPR046867">
    <property type="entry name" value="AldOxase/xan_DH_MoCoBD2"/>
</dbReference>
<feature type="domain" description="Aldehyde oxidase/xanthine dehydrogenase a/b hammerhead" evidence="1">
    <location>
        <begin position="186"/>
        <end position="262"/>
    </location>
</feature>
<dbReference type="Pfam" id="PF20256">
    <property type="entry name" value="MoCoBD_2"/>
    <property type="match status" value="2"/>
</dbReference>
<dbReference type="InterPro" id="IPR052516">
    <property type="entry name" value="N-heterocyclic_Hydroxylase"/>
</dbReference>
<protein>
    <submittedName>
        <fullName evidence="2">Oxidoreductase</fullName>
    </submittedName>
</protein>
<dbReference type="InterPro" id="IPR012368">
    <property type="entry name" value="OxRdtase_Mopterin-bd_su_IorB"/>
</dbReference>
<dbReference type="RefSeq" id="WP_203947016.1">
    <property type="nucleotide sequence ID" value="NZ_BOOR01000042.1"/>
</dbReference>
<name>A0A8J3V7H3_9ACTN</name>
<keyword evidence="3" id="KW-1185">Reference proteome</keyword>
<proteinExistence type="predicted"/>
<evidence type="ECO:0000259" key="1">
    <source>
        <dbReference type="SMART" id="SM01008"/>
    </source>
</evidence>
<dbReference type="Gene3D" id="3.90.1170.50">
    <property type="entry name" value="Aldehyde oxidase/xanthine dehydrogenase, a/b hammerhead"/>
    <property type="match status" value="1"/>
</dbReference>
<dbReference type="InterPro" id="IPR000674">
    <property type="entry name" value="Ald_Oxase/Xan_DH_a/b"/>
</dbReference>
<dbReference type="SUPFAM" id="SSF56003">
    <property type="entry name" value="Molybdenum cofactor-binding domain"/>
    <property type="match status" value="2"/>
</dbReference>
<dbReference type="SMART" id="SM01008">
    <property type="entry name" value="Ald_Xan_dh_C"/>
    <property type="match status" value="1"/>
</dbReference>
<sequence>MTVERALPSTLPAAPPRALPPDLAANPVLSRWVTVHPDGTVDVRVGKVELGQGILTALAQVAADELGVDLAQVRMPPANTARGPDEGFTAGSMSIVRSAPAVRAACAQVRAAFVREAARRWGVEPGQVTVRHGRLVCAEHVTTYGELAGVVGLDVPADPGAPVTGGDRPALVGTSAPRLDLPDKIAGRPRYIHDLALPGMLYGRVLRPPSPGARLLTLGDSAGIAVQVVRDGSFAGVVGADEAEVMRAVQVLRDAASWEEHDSLPDEDDLPAFLRSGPHETIEVLTADGPAPEGRTVGATYNRPFLAHGSIAPSCGVARWNDDDTLSVWSHSQGIHQLRAAIAKALDLDVERVEVEHAENAGCYGHNGADDAAFDAVLLARQVPGRPVQVQWSRNDELTWSPLASAMSADVSAVVDDSGAVLSWRYDVWSQGHTSRPGYQGVPGLLAGAYLERPLHYPAASDPPAASGWGTVRSAVPIYDFADRRVTGHRLLETPIRSSAMRALGAYMNVFAIESFMDELALAAGADPLEYRLRHLRDPRGRVVLERAAAAAGWGRPMAEGTGLGIGFARYKDKGAYCAIIAEVEAETDIRVRRLTIAVDVGLVVTPDGVRNQIEGGATQSASWTLKERVRFDRRRITSGDWESYPILRFSEAPEVTVEIVETPGAPSVGAGEAAQGPTAAAIANAVTAAVGVRVRDLPITTDAVVAAIEASGD</sequence>
<dbReference type="Gene3D" id="3.30.365.10">
    <property type="entry name" value="Aldehyde oxidase/xanthine dehydrogenase, molybdopterin binding domain"/>
    <property type="match status" value="4"/>
</dbReference>
<reference evidence="2" key="1">
    <citation type="submission" date="2021-01" db="EMBL/GenBank/DDBJ databases">
        <title>Whole genome shotgun sequence of Planotetraspora thailandica NBRC 104271.</title>
        <authorList>
            <person name="Komaki H."/>
            <person name="Tamura T."/>
        </authorList>
    </citation>
    <scope>NUCLEOTIDE SEQUENCE</scope>
    <source>
        <strain evidence="2">NBRC 104271</strain>
    </source>
</reference>
<gene>
    <name evidence="2" type="ORF">Pth03_52660</name>
</gene>
<dbReference type="GO" id="GO:0016491">
    <property type="term" value="F:oxidoreductase activity"/>
    <property type="evidence" value="ECO:0007669"/>
    <property type="project" value="InterPro"/>
</dbReference>
<dbReference type="Proteomes" id="UP000605992">
    <property type="component" value="Unassembled WGS sequence"/>
</dbReference>
<dbReference type="Pfam" id="PF02738">
    <property type="entry name" value="MoCoBD_1"/>
    <property type="match status" value="1"/>
</dbReference>
<dbReference type="PANTHER" id="PTHR47495:SF1">
    <property type="entry name" value="BLL3820 PROTEIN"/>
    <property type="match status" value="1"/>
</dbReference>
<dbReference type="InterPro" id="IPR037165">
    <property type="entry name" value="AldOxase/xan_DH_Mopterin-bd_sf"/>
</dbReference>
<dbReference type="EMBL" id="BOOR01000042">
    <property type="protein sequence ID" value="GII56877.1"/>
    <property type="molecule type" value="Genomic_DNA"/>
</dbReference>
<evidence type="ECO:0000313" key="3">
    <source>
        <dbReference type="Proteomes" id="UP000605992"/>
    </source>
</evidence>
<dbReference type="AlphaFoldDB" id="A0A8J3V7H3"/>
<dbReference type="PANTHER" id="PTHR47495">
    <property type="entry name" value="ALDEHYDE DEHYDROGENASE"/>
    <property type="match status" value="1"/>
</dbReference>
<accession>A0A8J3V7H3</accession>
<dbReference type="InterPro" id="IPR008274">
    <property type="entry name" value="AldOxase/xan_DH_MoCoBD1"/>
</dbReference>
<dbReference type="PIRSF" id="PIRSF036389">
    <property type="entry name" value="IOR_B"/>
    <property type="match status" value="1"/>
</dbReference>